<dbReference type="PANTHER" id="PTHR12213:SF0">
    <property type="entry name" value="CORRINOID ADENOSYLTRANSFERASE MMAB"/>
    <property type="match status" value="1"/>
</dbReference>
<dbReference type="STRING" id="1122198.SAMN02745729_11836"/>
<comment type="pathway">
    <text evidence="4">Cofactor biosynthesis; adenosylcobalamin biosynthesis; adenosylcobalamin from cob(II)yrinate a,c-diamide: step 2/7.</text>
</comment>
<proteinExistence type="inferred from homology"/>
<keyword evidence="2 4" id="KW-0547">Nucleotide-binding</keyword>
<evidence type="ECO:0000313" key="7">
    <source>
        <dbReference type="Proteomes" id="UP000242469"/>
    </source>
</evidence>
<dbReference type="GO" id="GO:0005524">
    <property type="term" value="F:ATP binding"/>
    <property type="evidence" value="ECO:0007669"/>
    <property type="project" value="UniProtKB-UniRule"/>
</dbReference>
<dbReference type="OrthoDB" id="6118511at2"/>
<evidence type="ECO:0000259" key="5">
    <source>
        <dbReference type="Pfam" id="PF01923"/>
    </source>
</evidence>
<dbReference type="GO" id="GO:0009236">
    <property type="term" value="P:cobalamin biosynthetic process"/>
    <property type="evidence" value="ECO:0007669"/>
    <property type="project" value="UniProtKB-UniRule"/>
</dbReference>
<reference evidence="7" key="1">
    <citation type="submission" date="2016-10" db="EMBL/GenBank/DDBJ databases">
        <authorList>
            <person name="Varghese N."/>
            <person name="Submissions S."/>
        </authorList>
    </citation>
    <scope>NUCLEOTIDE SEQUENCE [LARGE SCALE GENOMIC DNA]</scope>
    <source>
        <strain evidence="7">DSM 11526</strain>
    </source>
</reference>
<dbReference type="PANTHER" id="PTHR12213">
    <property type="entry name" value="CORRINOID ADENOSYLTRANSFERASE"/>
    <property type="match status" value="1"/>
</dbReference>
<dbReference type="InterPro" id="IPR036451">
    <property type="entry name" value="CblAdoTrfase-like_sf"/>
</dbReference>
<dbReference type="RefSeq" id="WP_091827709.1">
    <property type="nucleotide sequence ID" value="NZ_FNRJ01000018.1"/>
</dbReference>
<dbReference type="Pfam" id="PF01923">
    <property type="entry name" value="Cob_adeno_trans"/>
    <property type="match status" value="1"/>
</dbReference>
<evidence type="ECO:0000313" key="6">
    <source>
        <dbReference type="EMBL" id="SEB10988.1"/>
    </source>
</evidence>
<keyword evidence="1 4" id="KW-0808">Transferase</keyword>
<keyword evidence="7" id="KW-1185">Reference proteome</keyword>
<keyword evidence="3 4" id="KW-0067">ATP-binding</keyword>
<organism evidence="6 7">
    <name type="scientific">Marinobacterium iners DSM 11526</name>
    <dbReference type="NCBI Taxonomy" id="1122198"/>
    <lineage>
        <taxon>Bacteria</taxon>
        <taxon>Pseudomonadati</taxon>
        <taxon>Pseudomonadota</taxon>
        <taxon>Gammaproteobacteria</taxon>
        <taxon>Oceanospirillales</taxon>
        <taxon>Oceanospirillaceae</taxon>
        <taxon>Marinobacterium</taxon>
    </lineage>
</organism>
<dbReference type="InterPro" id="IPR016030">
    <property type="entry name" value="CblAdoTrfase-like"/>
</dbReference>
<comment type="catalytic activity">
    <reaction evidence="4">
        <text>2 cob(II)yrinate a,c diamide + reduced [electron-transfer flavoprotein] + 2 ATP = 2 adenosylcob(III)yrinate a,c-diamide + 2 triphosphate + oxidized [electron-transfer flavoprotein] + 3 H(+)</text>
        <dbReference type="Rhea" id="RHEA:11528"/>
        <dbReference type="Rhea" id="RHEA-COMP:10685"/>
        <dbReference type="Rhea" id="RHEA-COMP:10686"/>
        <dbReference type="ChEBI" id="CHEBI:15378"/>
        <dbReference type="ChEBI" id="CHEBI:18036"/>
        <dbReference type="ChEBI" id="CHEBI:30616"/>
        <dbReference type="ChEBI" id="CHEBI:57692"/>
        <dbReference type="ChEBI" id="CHEBI:58307"/>
        <dbReference type="ChEBI" id="CHEBI:58503"/>
        <dbReference type="ChEBI" id="CHEBI:58537"/>
        <dbReference type="EC" id="2.5.1.17"/>
    </reaction>
</comment>
<evidence type="ECO:0000256" key="4">
    <source>
        <dbReference type="RuleBase" id="RU366026"/>
    </source>
</evidence>
<dbReference type="GO" id="GO:0008817">
    <property type="term" value="F:corrinoid adenosyltransferase activity"/>
    <property type="evidence" value="ECO:0007669"/>
    <property type="project" value="UniProtKB-UniRule"/>
</dbReference>
<dbReference type="EC" id="2.5.1.17" evidence="4"/>
<comment type="similarity">
    <text evidence="4">Belongs to the Cob(I)alamin adenosyltransferase family.</text>
</comment>
<dbReference type="InterPro" id="IPR029499">
    <property type="entry name" value="PduO-typ"/>
</dbReference>
<dbReference type="Gene3D" id="1.20.1200.10">
    <property type="entry name" value="Cobalamin adenosyltransferase-like"/>
    <property type="match status" value="1"/>
</dbReference>
<dbReference type="EMBL" id="FNRJ01000018">
    <property type="protein sequence ID" value="SEB10988.1"/>
    <property type="molecule type" value="Genomic_DNA"/>
</dbReference>
<dbReference type="AlphaFoldDB" id="A0A1H4GQ60"/>
<dbReference type="Proteomes" id="UP000242469">
    <property type="component" value="Unassembled WGS sequence"/>
</dbReference>
<evidence type="ECO:0000256" key="2">
    <source>
        <dbReference type="ARBA" id="ARBA00022741"/>
    </source>
</evidence>
<evidence type="ECO:0000256" key="3">
    <source>
        <dbReference type="ARBA" id="ARBA00022840"/>
    </source>
</evidence>
<name>A0A1H4GQ60_9GAMM</name>
<dbReference type="SUPFAM" id="SSF89028">
    <property type="entry name" value="Cobalamin adenosyltransferase-like"/>
    <property type="match status" value="1"/>
</dbReference>
<feature type="domain" description="Cobalamin adenosyltransferase-like" evidence="5">
    <location>
        <begin position="30"/>
        <end position="158"/>
    </location>
</feature>
<gene>
    <name evidence="6" type="ORF">SAMN02745729_11836</name>
</gene>
<evidence type="ECO:0000256" key="1">
    <source>
        <dbReference type="ARBA" id="ARBA00022679"/>
    </source>
</evidence>
<accession>A0A1H4GQ60</accession>
<keyword evidence="4" id="KW-0169">Cobalamin biosynthesis</keyword>
<sequence>MSIANSRDLDELCYPFIHETSWLCDYELLTDELCAQIGAVLAALPNEWDDLRQDLEQLQPLVLHANGSIRGRLALKEADLVWLKSRLQHFRQQLVTPPQGFVLPRGSAPVPQLHIVRSNCKKAIRALVRVSEEGREVADILPRFLNLLCNFSFTLTLVINQRRGEAETAFASLSYGPVKPASGQV</sequence>
<comment type="catalytic activity">
    <reaction evidence="4">
        <text>2 cob(II)alamin + reduced [electron-transfer flavoprotein] + 2 ATP = 2 adenosylcob(III)alamin + 2 triphosphate + oxidized [electron-transfer flavoprotein] + 3 H(+)</text>
        <dbReference type="Rhea" id="RHEA:28671"/>
        <dbReference type="Rhea" id="RHEA-COMP:10685"/>
        <dbReference type="Rhea" id="RHEA-COMP:10686"/>
        <dbReference type="ChEBI" id="CHEBI:15378"/>
        <dbReference type="ChEBI" id="CHEBI:16304"/>
        <dbReference type="ChEBI" id="CHEBI:18036"/>
        <dbReference type="ChEBI" id="CHEBI:18408"/>
        <dbReference type="ChEBI" id="CHEBI:30616"/>
        <dbReference type="ChEBI" id="CHEBI:57692"/>
        <dbReference type="ChEBI" id="CHEBI:58307"/>
        <dbReference type="EC" id="2.5.1.17"/>
    </reaction>
</comment>
<protein>
    <recommendedName>
        <fullName evidence="4">Corrinoid adenosyltransferase</fullName>
        <ecNumber evidence="4">2.5.1.17</ecNumber>
    </recommendedName>
    <alternativeName>
        <fullName evidence="4">Cob(II)alamin adenosyltransferase</fullName>
    </alternativeName>
    <alternativeName>
        <fullName evidence="4">Cob(II)yrinic acid a,c-diamide adenosyltransferase</fullName>
    </alternativeName>
    <alternativeName>
        <fullName evidence="4">Cobinamide/cobalamin adenosyltransferase</fullName>
    </alternativeName>
</protein>